<comment type="similarity">
    <text evidence="2">Belongs to the autoinducer-2 exporter (AI-2E) (TC 2.A.86) family.</text>
</comment>
<keyword evidence="5 6" id="KW-0472">Membrane</keyword>
<dbReference type="EnsemblMetazoa" id="GAUT039676-RA">
    <property type="protein sequence ID" value="GAUT039676-PA"/>
    <property type="gene ID" value="GAUT039676"/>
</dbReference>
<keyword evidence="3 6" id="KW-0812">Transmembrane</keyword>
<evidence type="ECO:0000256" key="6">
    <source>
        <dbReference type="SAM" id="Phobius"/>
    </source>
</evidence>
<keyword evidence="7" id="KW-0732">Signal</keyword>
<evidence type="ECO:0000256" key="3">
    <source>
        <dbReference type="ARBA" id="ARBA00022692"/>
    </source>
</evidence>
<dbReference type="GO" id="GO:0016020">
    <property type="term" value="C:membrane"/>
    <property type="evidence" value="ECO:0007669"/>
    <property type="project" value="UniProtKB-SubCell"/>
</dbReference>
<evidence type="ECO:0000313" key="9">
    <source>
        <dbReference type="Proteomes" id="UP000078200"/>
    </source>
</evidence>
<feature type="transmembrane region" description="Helical" evidence="6">
    <location>
        <begin position="235"/>
        <end position="255"/>
    </location>
</feature>
<dbReference type="Gene3D" id="3.40.50.300">
    <property type="entry name" value="P-loop containing nucleotide triphosphate hydrolases"/>
    <property type="match status" value="1"/>
</dbReference>
<keyword evidence="4 6" id="KW-1133">Transmembrane helix</keyword>
<evidence type="ECO:0000256" key="7">
    <source>
        <dbReference type="SAM" id="SignalP"/>
    </source>
</evidence>
<protein>
    <submittedName>
        <fullName evidence="8">Uncharacterized protein</fullName>
    </submittedName>
</protein>
<evidence type="ECO:0000256" key="1">
    <source>
        <dbReference type="ARBA" id="ARBA00004141"/>
    </source>
</evidence>
<proteinExistence type="inferred from homology"/>
<feature type="transmembrane region" description="Helical" evidence="6">
    <location>
        <begin position="205"/>
        <end position="223"/>
    </location>
</feature>
<name>A0A1A9VK82_GLOAU</name>
<evidence type="ECO:0000256" key="4">
    <source>
        <dbReference type="ARBA" id="ARBA00022989"/>
    </source>
</evidence>
<evidence type="ECO:0000256" key="2">
    <source>
        <dbReference type="ARBA" id="ARBA00009773"/>
    </source>
</evidence>
<sequence length="364" mass="39999">MKNFLLLVALILSFAFDAGAPPLPNKSTTFVDTNDTTSSVICKIIGYTHGIGGPMITIVIIGAALLAIFGRMPWPALFALGAFTAVFFGAPVVVSKITPGAFILVITYVLPIIYVQITSILNFLVSKVPSLKLKVIPSVLEFLNIKIEDSLFDHLSKNLAENYSNYVSYFMNALDIASNFIIQVLSSSFNTVSLMLSKGAGILTFIPYVGPLLYTIIGFLSAITQFSGWFESAAVLLLFGVGQLIDSNILVPLLIGKKVHIHPAVIILGITICASYFGFTEDVQNIKDEAMLLHCYNYMKESDKRLLITSSISPKKLNFKLRDLSSRILSTTSVKILPASEELLRIMLIKRFSDKQLKIDLKQE</sequence>
<feature type="transmembrane region" description="Helical" evidence="6">
    <location>
        <begin position="76"/>
        <end position="94"/>
    </location>
</feature>
<dbReference type="VEuPathDB" id="VectorBase:GAUT039676"/>
<feature type="chain" id="PRO_5008399444" evidence="7">
    <location>
        <begin position="21"/>
        <end position="364"/>
    </location>
</feature>
<dbReference type="Pfam" id="PF01594">
    <property type="entry name" value="AI-2E_transport"/>
    <property type="match status" value="1"/>
</dbReference>
<dbReference type="AlphaFoldDB" id="A0A1A9VK82"/>
<evidence type="ECO:0000256" key="5">
    <source>
        <dbReference type="ARBA" id="ARBA00023136"/>
    </source>
</evidence>
<dbReference type="Pfam" id="PF04956">
    <property type="entry name" value="TrbC"/>
    <property type="match status" value="1"/>
</dbReference>
<keyword evidence="9" id="KW-1185">Reference proteome</keyword>
<comment type="subcellular location">
    <subcellularLocation>
        <location evidence="1">Membrane</location>
        <topology evidence="1">Multi-pass membrane protein</topology>
    </subcellularLocation>
</comment>
<dbReference type="Proteomes" id="UP000078200">
    <property type="component" value="Unassembled WGS sequence"/>
</dbReference>
<dbReference type="InterPro" id="IPR027417">
    <property type="entry name" value="P-loop_NTPase"/>
</dbReference>
<dbReference type="InterPro" id="IPR002549">
    <property type="entry name" value="AI-2E-like"/>
</dbReference>
<reference evidence="8" key="1">
    <citation type="submission" date="2020-05" db="UniProtKB">
        <authorList>
            <consortium name="EnsemblMetazoa"/>
        </authorList>
    </citation>
    <scope>IDENTIFICATION</scope>
    <source>
        <strain evidence="8">TTRI</strain>
    </source>
</reference>
<feature type="transmembrane region" description="Helical" evidence="6">
    <location>
        <begin position="166"/>
        <end position="185"/>
    </location>
</feature>
<accession>A0A1A9VK82</accession>
<evidence type="ECO:0000313" key="8">
    <source>
        <dbReference type="EnsemblMetazoa" id="GAUT039676-PA"/>
    </source>
</evidence>
<feature type="transmembrane region" description="Helical" evidence="6">
    <location>
        <begin position="100"/>
        <end position="125"/>
    </location>
</feature>
<feature type="signal peptide" evidence="7">
    <location>
        <begin position="1"/>
        <end position="20"/>
    </location>
</feature>
<dbReference type="InterPro" id="IPR007039">
    <property type="entry name" value="TrbC/VirB2"/>
</dbReference>
<feature type="transmembrane region" description="Helical" evidence="6">
    <location>
        <begin position="46"/>
        <end position="69"/>
    </location>
</feature>
<feature type="transmembrane region" description="Helical" evidence="6">
    <location>
        <begin position="261"/>
        <end position="279"/>
    </location>
</feature>
<organism evidence="8 9">
    <name type="scientific">Glossina austeni</name>
    <name type="common">Savannah tsetse fly</name>
    <dbReference type="NCBI Taxonomy" id="7395"/>
    <lineage>
        <taxon>Eukaryota</taxon>
        <taxon>Metazoa</taxon>
        <taxon>Ecdysozoa</taxon>
        <taxon>Arthropoda</taxon>
        <taxon>Hexapoda</taxon>
        <taxon>Insecta</taxon>
        <taxon>Pterygota</taxon>
        <taxon>Neoptera</taxon>
        <taxon>Endopterygota</taxon>
        <taxon>Diptera</taxon>
        <taxon>Brachycera</taxon>
        <taxon>Muscomorpha</taxon>
        <taxon>Hippoboscoidea</taxon>
        <taxon>Glossinidae</taxon>
        <taxon>Glossina</taxon>
    </lineage>
</organism>